<dbReference type="EMBL" id="MGHL01000006">
    <property type="protein sequence ID" value="OGM70135.1"/>
    <property type="molecule type" value="Genomic_DNA"/>
</dbReference>
<reference evidence="2 3" key="1">
    <citation type="journal article" date="2016" name="Nat. Commun.">
        <title>Thousands of microbial genomes shed light on interconnected biogeochemical processes in an aquifer system.</title>
        <authorList>
            <person name="Anantharaman K."/>
            <person name="Brown C.T."/>
            <person name="Hug L.A."/>
            <person name="Sharon I."/>
            <person name="Castelle C.J."/>
            <person name="Probst A.J."/>
            <person name="Thomas B.C."/>
            <person name="Singh A."/>
            <person name="Wilkins M.J."/>
            <person name="Karaoz U."/>
            <person name="Brodie E.L."/>
            <person name="Williams K.H."/>
            <person name="Hubbard S.S."/>
            <person name="Banfield J.F."/>
        </authorList>
    </citation>
    <scope>NUCLEOTIDE SEQUENCE [LARGE SCALE GENOMIC DNA]</scope>
</reference>
<keyword evidence="1" id="KW-0472">Membrane</keyword>
<sequence>MGNLLLVLAPKRARFSREILDKLCDIFIGLGHLAVGSIILPFAFDRGDVRFVLLGAIAALVSWSVSIWLISKVK</sequence>
<proteinExistence type="predicted"/>
<protein>
    <submittedName>
        <fullName evidence="2">Uncharacterized protein</fullName>
    </submittedName>
</protein>
<dbReference type="STRING" id="1802525.A2975_03605"/>
<feature type="transmembrane region" description="Helical" evidence="1">
    <location>
        <begin position="50"/>
        <end position="70"/>
    </location>
</feature>
<comment type="caution">
    <text evidence="2">The sequence shown here is derived from an EMBL/GenBank/DDBJ whole genome shotgun (WGS) entry which is preliminary data.</text>
</comment>
<keyword evidence="1" id="KW-0812">Transmembrane</keyword>
<accession>A0A1F8C3C3</accession>
<gene>
    <name evidence="2" type="ORF">A2975_03605</name>
</gene>
<name>A0A1F8C3C3_9BACT</name>
<evidence type="ECO:0000256" key="1">
    <source>
        <dbReference type="SAM" id="Phobius"/>
    </source>
</evidence>
<feature type="transmembrane region" description="Helical" evidence="1">
    <location>
        <begin position="23"/>
        <end position="44"/>
    </location>
</feature>
<evidence type="ECO:0000313" key="2">
    <source>
        <dbReference type="EMBL" id="OGM70135.1"/>
    </source>
</evidence>
<organism evidence="2 3">
    <name type="scientific">Candidatus Woesebacteria bacterium RIFCSPLOWO2_01_FULL_44_14</name>
    <dbReference type="NCBI Taxonomy" id="1802525"/>
    <lineage>
        <taxon>Bacteria</taxon>
        <taxon>Candidatus Woeseibacteriota</taxon>
    </lineage>
</organism>
<dbReference type="AlphaFoldDB" id="A0A1F8C3C3"/>
<evidence type="ECO:0000313" key="3">
    <source>
        <dbReference type="Proteomes" id="UP000178429"/>
    </source>
</evidence>
<keyword evidence="1" id="KW-1133">Transmembrane helix</keyword>
<dbReference type="Proteomes" id="UP000178429">
    <property type="component" value="Unassembled WGS sequence"/>
</dbReference>